<keyword evidence="1" id="KW-0472">Membrane</keyword>
<evidence type="ECO:0000313" key="2">
    <source>
        <dbReference type="EMBL" id="ADY01024.1"/>
    </source>
</evidence>
<keyword evidence="3" id="KW-1185">Reference proteome</keyword>
<dbReference type="HOGENOM" id="CLU_929448_0_0_2"/>
<accession>F0QWH6</accession>
<feature type="transmembrane region" description="Helical" evidence="1">
    <location>
        <begin position="150"/>
        <end position="171"/>
    </location>
</feature>
<dbReference type="eggNOG" id="arCOG02884">
    <property type="taxonomic scope" value="Archaea"/>
</dbReference>
<proteinExistence type="predicted"/>
<reference evidence="2 3" key="1">
    <citation type="journal article" date="2011" name="J. Bacteriol.">
        <title>Complete genome sequence of 'Vulcanisaeta moutnovskia' strain 768-28, a novel member of the hyperthermophilic crenarchaeal genus vulcanisaeta.</title>
        <authorList>
            <person name="Gumerov V.M."/>
            <person name="Mardanov A.V."/>
            <person name="Beletsky A.V."/>
            <person name="Prokofeva M.I."/>
            <person name="Bonch-Osmolovskaya E.A."/>
            <person name="Ravin N.V."/>
            <person name="Skryabin K.G."/>
        </authorList>
    </citation>
    <scope>NUCLEOTIDE SEQUENCE [LARGE SCALE GENOMIC DNA]</scope>
    <source>
        <strain evidence="2 3">768-28</strain>
    </source>
</reference>
<keyword evidence="1" id="KW-1133">Transmembrane helix</keyword>
<dbReference type="AlphaFoldDB" id="F0QWH6"/>
<evidence type="ECO:0000256" key="1">
    <source>
        <dbReference type="SAM" id="Phobius"/>
    </source>
</evidence>
<dbReference type="KEGG" id="vmo:VMUT_0814"/>
<evidence type="ECO:0000313" key="3">
    <source>
        <dbReference type="Proteomes" id="UP000007485"/>
    </source>
</evidence>
<sequence>MLKGRWMWLALVLTALLLVIVDVSSYSQQNTVLIAYRDISYLGANGVNVTKDVSLLNNAIVLMESGNYTGAQSLANEVIKDTQSLRGSFYVSIIYMVLPGIISIIVIITLIVMYLMRERIIGKLIIKFRSHYKVIKGSGKSRTMLFNEEVLAVVAAIIVVFLVFFSFYPAINRYAIEPYAAIAFLGPNGTITQYPSIVYPDEPINVSVYVYNGMGRPIWFVVYVYVTNTSFIEPPLNATPIMTLQRILLNNESWVQGITLSINKTGNYRVFATLWMYDPNNLELKYLNTYVYLTLNATSQSFP</sequence>
<dbReference type="Proteomes" id="UP000007485">
    <property type="component" value="Chromosome"/>
</dbReference>
<protein>
    <recommendedName>
        <fullName evidence="4">DUF1616 domain-containing protein</fullName>
    </recommendedName>
</protein>
<dbReference type="RefSeq" id="WP_013604186.1">
    <property type="nucleotide sequence ID" value="NC_015151.1"/>
</dbReference>
<name>F0QWH6_VULM7</name>
<dbReference type="OrthoDB" id="19311at2157"/>
<feature type="transmembrane region" description="Helical" evidence="1">
    <location>
        <begin position="93"/>
        <end position="116"/>
    </location>
</feature>
<dbReference type="EMBL" id="CP002529">
    <property type="protein sequence ID" value="ADY01024.1"/>
    <property type="molecule type" value="Genomic_DNA"/>
</dbReference>
<evidence type="ECO:0008006" key="4">
    <source>
        <dbReference type="Google" id="ProtNLM"/>
    </source>
</evidence>
<gene>
    <name evidence="2" type="ordered locus">VMUT_0814</name>
</gene>
<organism evidence="2 3">
    <name type="scientific">Vulcanisaeta moutnovskia (strain 768-28)</name>
    <dbReference type="NCBI Taxonomy" id="985053"/>
    <lineage>
        <taxon>Archaea</taxon>
        <taxon>Thermoproteota</taxon>
        <taxon>Thermoprotei</taxon>
        <taxon>Thermoproteales</taxon>
        <taxon>Thermoproteaceae</taxon>
        <taxon>Vulcanisaeta</taxon>
    </lineage>
</organism>
<dbReference type="GeneID" id="10288466"/>
<keyword evidence="1" id="KW-0812">Transmembrane</keyword>